<organism evidence="1 2">
    <name type="scientific">Yarrowia lipolytica</name>
    <name type="common">Candida lipolytica</name>
    <dbReference type="NCBI Taxonomy" id="4952"/>
    <lineage>
        <taxon>Eukaryota</taxon>
        <taxon>Fungi</taxon>
        <taxon>Dikarya</taxon>
        <taxon>Ascomycota</taxon>
        <taxon>Saccharomycotina</taxon>
        <taxon>Dipodascomycetes</taxon>
        <taxon>Dipodascales</taxon>
        <taxon>Dipodascales incertae sedis</taxon>
        <taxon>Yarrowia</taxon>
    </lineage>
</organism>
<name>A0A1D8NQN3_YARLL</name>
<dbReference type="EMBL" id="CP017558">
    <property type="protein sequence ID" value="AOW07945.1"/>
    <property type="molecule type" value="Genomic_DNA"/>
</dbReference>
<dbReference type="Proteomes" id="UP000182444">
    <property type="component" value="Chromosome 1F"/>
</dbReference>
<dbReference type="RefSeq" id="XP_068139616.1">
    <property type="nucleotide sequence ID" value="XM_068283515.1"/>
</dbReference>
<evidence type="ECO:0000313" key="2">
    <source>
        <dbReference type="Proteomes" id="UP000182444"/>
    </source>
</evidence>
<proteinExistence type="predicted"/>
<protein>
    <submittedName>
        <fullName evidence="1">Uncharacterized protein</fullName>
    </submittedName>
</protein>
<evidence type="ECO:0000313" key="1">
    <source>
        <dbReference type="EMBL" id="AOW07945.1"/>
    </source>
</evidence>
<sequence>MLLRSHSLVACRSRACLTQFDYTFPTLERGTSYRSPRLRGVAFEQRLELALSCTFQYLTPPASSITSLPKYVRVSGGCHYGILAYRFSASAAELVTCLTSYNPQPATVLQLFTRLFLVFCFLFCPT</sequence>
<dbReference type="VEuPathDB" id="FungiDB:YALI1_F38864g"/>
<dbReference type="GeneID" id="94584091"/>
<gene>
    <name evidence="1" type="ORF">YALI1_F38864g</name>
</gene>
<accession>A0A1D8NQN3</accession>
<dbReference type="AlphaFoldDB" id="A0A1D8NQN3"/>
<reference evidence="1 2" key="1">
    <citation type="journal article" date="2016" name="PLoS ONE">
        <title>Sequence Assembly of Yarrowia lipolytica Strain W29/CLIB89 Shows Transposable Element Diversity.</title>
        <authorList>
            <person name="Magnan C."/>
            <person name="Yu J."/>
            <person name="Chang I."/>
            <person name="Jahn E."/>
            <person name="Kanomata Y."/>
            <person name="Wu J."/>
            <person name="Zeller M."/>
            <person name="Oakes M."/>
            <person name="Baldi P."/>
            <person name="Sandmeyer S."/>
        </authorList>
    </citation>
    <scope>NUCLEOTIDE SEQUENCE [LARGE SCALE GENOMIC DNA]</scope>
    <source>
        <strain evidence="2">CLIB89(W29)</strain>
    </source>
</reference>